<dbReference type="GO" id="GO:0051117">
    <property type="term" value="F:ATPase binding"/>
    <property type="evidence" value="ECO:0007669"/>
    <property type="project" value="TreeGrafter"/>
</dbReference>
<dbReference type="PRINTS" id="PR00127">
    <property type="entry name" value="CLPPROTEASEP"/>
</dbReference>
<protein>
    <recommendedName>
        <fullName evidence="6">ATP-dependent Clp protease proteolytic subunit</fullName>
    </recommendedName>
</protein>
<dbReference type="GO" id="GO:0004176">
    <property type="term" value="F:ATP-dependent peptidase activity"/>
    <property type="evidence" value="ECO:0007669"/>
    <property type="project" value="InterPro"/>
</dbReference>
<evidence type="ECO:0000256" key="4">
    <source>
        <dbReference type="ARBA" id="ARBA00022801"/>
    </source>
</evidence>
<dbReference type="SUPFAM" id="SSF52096">
    <property type="entry name" value="ClpP/crotonase"/>
    <property type="match status" value="1"/>
</dbReference>
<proteinExistence type="inferred from homology"/>
<dbReference type="PANTHER" id="PTHR10381:SF70">
    <property type="entry name" value="ATP-DEPENDENT CLP PROTEASE PROTEOLYTIC SUBUNIT"/>
    <property type="match status" value="1"/>
</dbReference>
<keyword evidence="10" id="KW-1185">Reference proteome</keyword>
<evidence type="ECO:0000256" key="2">
    <source>
        <dbReference type="ARBA" id="ARBA00022490"/>
    </source>
</evidence>
<dbReference type="PANTHER" id="PTHR10381">
    <property type="entry name" value="ATP-DEPENDENT CLP PROTEASE PROTEOLYTIC SUBUNIT"/>
    <property type="match status" value="1"/>
</dbReference>
<dbReference type="NCBIfam" id="NF045542">
    <property type="entry name" value="Clp_rel_HeadMat"/>
    <property type="match status" value="1"/>
</dbReference>
<evidence type="ECO:0000256" key="3">
    <source>
        <dbReference type="ARBA" id="ARBA00022670"/>
    </source>
</evidence>
<dbReference type="EMBL" id="OCMF01000001">
    <property type="protein sequence ID" value="SOC79824.1"/>
    <property type="molecule type" value="Genomic_DNA"/>
</dbReference>
<keyword evidence="2" id="KW-0963">Cytoplasm</keyword>
<accession>A0A285X4X8</accession>
<dbReference type="GO" id="GO:0009368">
    <property type="term" value="C:endopeptidase Clp complex"/>
    <property type="evidence" value="ECO:0007669"/>
    <property type="project" value="TreeGrafter"/>
</dbReference>
<dbReference type="AlphaFoldDB" id="A0A285X4X8"/>
<gene>
    <name evidence="9" type="ORF">SAMN06296241_1361</name>
</gene>
<dbReference type="Gene3D" id="3.90.226.10">
    <property type="entry name" value="2-enoyl-CoA Hydratase, Chain A, domain 1"/>
    <property type="match status" value="1"/>
</dbReference>
<evidence type="ECO:0000256" key="8">
    <source>
        <dbReference type="SAM" id="MobiDB-lite"/>
    </source>
</evidence>
<evidence type="ECO:0000256" key="7">
    <source>
        <dbReference type="SAM" id="Coils"/>
    </source>
</evidence>
<evidence type="ECO:0000256" key="6">
    <source>
        <dbReference type="RuleBase" id="RU003567"/>
    </source>
</evidence>
<feature type="region of interest" description="Disordered" evidence="8">
    <location>
        <begin position="350"/>
        <end position="377"/>
    </location>
</feature>
<feature type="coiled-coil region" evidence="7">
    <location>
        <begin position="294"/>
        <end position="349"/>
    </location>
</feature>
<dbReference type="Proteomes" id="UP000219193">
    <property type="component" value="Unassembled WGS sequence"/>
</dbReference>
<dbReference type="CDD" id="cd07016">
    <property type="entry name" value="S14_ClpP_1"/>
    <property type="match status" value="1"/>
</dbReference>
<dbReference type="Pfam" id="PF00574">
    <property type="entry name" value="CLP_protease"/>
    <property type="match status" value="1"/>
</dbReference>
<feature type="compositionally biased region" description="Basic and acidic residues" evidence="8">
    <location>
        <begin position="363"/>
        <end position="377"/>
    </location>
</feature>
<dbReference type="GO" id="GO:0006515">
    <property type="term" value="P:protein quality control for misfolded or incompletely synthesized proteins"/>
    <property type="evidence" value="ECO:0007669"/>
    <property type="project" value="TreeGrafter"/>
</dbReference>
<name>A0A285X4X8_9FLAO</name>
<organism evidence="9 10">
    <name type="scientific">Salinimicrobium sediminis</name>
    <dbReference type="NCBI Taxonomy" id="1343891"/>
    <lineage>
        <taxon>Bacteria</taxon>
        <taxon>Pseudomonadati</taxon>
        <taxon>Bacteroidota</taxon>
        <taxon>Flavobacteriia</taxon>
        <taxon>Flavobacteriales</taxon>
        <taxon>Flavobacteriaceae</taxon>
        <taxon>Salinimicrobium</taxon>
    </lineage>
</organism>
<comment type="similarity">
    <text evidence="1 6">Belongs to the peptidase S14 family.</text>
</comment>
<keyword evidence="3" id="KW-0645">Protease</keyword>
<dbReference type="InterPro" id="IPR023562">
    <property type="entry name" value="ClpP/TepA"/>
</dbReference>
<evidence type="ECO:0000256" key="5">
    <source>
        <dbReference type="ARBA" id="ARBA00022825"/>
    </source>
</evidence>
<keyword evidence="5" id="KW-0720">Serine protease</keyword>
<dbReference type="GO" id="GO:0004252">
    <property type="term" value="F:serine-type endopeptidase activity"/>
    <property type="evidence" value="ECO:0007669"/>
    <property type="project" value="InterPro"/>
</dbReference>
<evidence type="ECO:0000313" key="10">
    <source>
        <dbReference type="Proteomes" id="UP000219193"/>
    </source>
</evidence>
<evidence type="ECO:0000313" key="9">
    <source>
        <dbReference type="EMBL" id="SOC79824.1"/>
    </source>
</evidence>
<reference evidence="10" key="1">
    <citation type="submission" date="2017-09" db="EMBL/GenBank/DDBJ databases">
        <authorList>
            <person name="Varghese N."/>
            <person name="Submissions S."/>
        </authorList>
    </citation>
    <scope>NUCLEOTIDE SEQUENCE [LARGE SCALE GENOMIC DNA]</scope>
    <source>
        <strain evidence="10">CGMCC 1.12641</strain>
    </source>
</reference>
<keyword evidence="4" id="KW-0378">Hydrolase</keyword>
<dbReference type="RefSeq" id="WP_097055526.1">
    <property type="nucleotide sequence ID" value="NZ_OCMF01000001.1"/>
</dbReference>
<keyword evidence="7" id="KW-0175">Coiled coil</keyword>
<dbReference type="InterPro" id="IPR029045">
    <property type="entry name" value="ClpP/crotonase-like_dom_sf"/>
</dbReference>
<dbReference type="InterPro" id="IPR001907">
    <property type="entry name" value="ClpP"/>
</dbReference>
<dbReference type="OrthoDB" id="1243473at2"/>
<sequence>MFDPMEEAHIYIYGIIDWSQDDYASEWGLVNLKSIKQQVDAQKDAKSLTVHIHSPGGVVSEGFAIHDFLRSQGKPVTTIIEGECASIATVIALAGDTRKMTSNADFMIHMPWGMAAGESEEIQKYADELKRNEDKIADFYVSKTNLNKETVLDMMKKETFMSAEEALTHGFITEIATVMKAVALLKTKTNPNSKQMAKDSLTKEEAQGMFAKFEEKMKNLFGGGKKPEAKLVQDANGNEIDFPDLAEDDTPSVGDKATIDGAAAEGEHVMPSGETYVFTAGELTEIQPKEEEAEDSNEEEVENLKTEVENLKKELKTTKAEKKTAEEKLQTNEKAIQDLQKEFKAFKKDFGSSFNHDPKKKNFKEGSKSRSVWKEKE</sequence>
<evidence type="ECO:0000256" key="1">
    <source>
        <dbReference type="ARBA" id="ARBA00007039"/>
    </source>
</evidence>